<dbReference type="EMBL" id="DS480460">
    <property type="protein sequence ID" value="EDO15451.1"/>
    <property type="molecule type" value="Genomic_DNA"/>
</dbReference>
<dbReference type="OMA" id="NFMTCNS"/>
<protein>
    <recommendedName>
        <fullName evidence="2">Rad60/SUMO-like domain-containing protein</fullName>
    </recommendedName>
</protein>
<dbReference type="CDD" id="cd17080">
    <property type="entry name" value="Ubl_SLD2_Esc2_like"/>
    <property type="match status" value="1"/>
</dbReference>
<dbReference type="KEGG" id="vpo:Kpol_1027p26"/>
<dbReference type="InterPro" id="IPR029071">
    <property type="entry name" value="Ubiquitin-like_domsf"/>
</dbReference>
<accession>A7TQN0</accession>
<keyword evidence="4" id="KW-1185">Reference proteome</keyword>
<dbReference type="Proteomes" id="UP000000267">
    <property type="component" value="Unassembled WGS sequence"/>
</dbReference>
<proteinExistence type="predicted"/>
<feature type="domain" description="Rad60/SUMO-like" evidence="2">
    <location>
        <begin position="371"/>
        <end position="441"/>
    </location>
</feature>
<feature type="compositionally biased region" description="Acidic residues" evidence="1">
    <location>
        <begin position="50"/>
        <end position="59"/>
    </location>
</feature>
<dbReference type="OrthoDB" id="3365399at2759"/>
<gene>
    <name evidence="3" type="ORF">Kpol_1027p26</name>
</gene>
<dbReference type="InterPro" id="IPR022617">
    <property type="entry name" value="Rad60/SUMO-like_dom"/>
</dbReference>
<evidence type="ECO:0000313" key="4">
    <source>
        <dbReference type="Proteomes" id="UP000000267"/>
    </source>
</evidence>
<dbReference type="GeneID" id="5543507"/>
<dbReference type="RefSeq" id="XP_001643309.1">
    <property type="nucleotide sequence ID" value="XM_001643259.1"/>
</dbReference>
<dbReference type="Gene3D" id="3.10.20.90">
    <property type="entry name" value="Phosphatidylinositol 3-kinase Catalytic Subunit, Chain A, domain 1"/>
    <property type="match status" value="1"/>
</dbReference>
<feature type="compositionally biased region" description="Basic and acidic residues" evidence="1">
    <location>
        <begin position="132"/>
        <end position="144"/>
    </location>
</feature>
<feature type="compositionally biased region" description="Basic and acidic residues" evidence="1">
    <location>
        <begin position="72"/>
        <end position="84"/>
    </location>
</feature>
<feature type="region of interest" description="Disordered" evidence="1">
    <location>
        <begin position="1"/>
        <end position="116"/>
    </location>
</feature>
<feature type="region of interest" description="Disordered" evidence="1">
    <location>
        <begin position="132"/>
        <end position="152"/>
    </location>
</feature>
<evidence type="ECO:0000259" key="2">
    <source>
        <dbReference type="Pfam" id="PF11976"/>
    </source>
</evidence>
<name>A7TQN0_VANPO</name>
<dbReference type="eggNOG" id="ENOG502QS09">
    <property type="taxonomic scope" value="Eukaryota"/>
</dbReference>
<evidence type="ECO:0000313" key="3">
    <source>
        <dbReference type="EMBL" id="EDO15451.1"/>
    </source>
</evidence>
<feature type="compositionally biased region" description="Basic and acidic residues" evidence="1">
    <location>
        <begin position="105"/>
        <end position="116"/>
    </location>
</feature>
<dbReference type="AlphaFoldDB" id="A7TQN0"/>
<dbReference type="InParanoid" id="A7TQN0"/>
<dbReference type="PhylomeDB" id="A7TQN0"/>
<dbReference type="SUPFAM" id="SSF54236">
    <property type="entry name" value="Ubiquitin-like"/>
    <property type="match status" value="1"/>
</dbReference>
<evidence type="ECO:0000256" key="1">
    <source>
        <dbReference type="SAM" id="MobiDB-lite"/>
    </source>
</evidence>
<sequence length="443" mass="50920">MTMVEISDSDEDDFFFHNHSNSESEYESEINGGTKLGDPEESNNLINSEFSDEGDEEEKDDRNSGCVNIDEAGAKEDDKLHLNNEVEVEDVSSIHEIDSYEEDTSSDKEFSVVEKNIEGSKSKRNKRWLDRTVSREEPSKRQKYEEEEENDDFSKAIRMNSNTLTNVPSPTSDMAPNRIYNITFTSKLDGSVDKKLQARVLGKQQFSEIMQPILDSYSKIYKVSRVKKRNYKTDLVTVYWDRAKLLPFMTCNSLKIPLEFQSEISHIELTIISKENEQQFEADIKAQLEVDQKENTNKTEVGSSKNFGIESQIDENKKKYEEYENELNESIPISVPSQGTAEDPMHIDGDEENAVDIIGKATTDLQQNIVKLALVGNDNKKIFVNARETTRFFKLAEYYILHRKLPKSTKVKLIFDDEQIDLDSMVKDQDVEDDDMIEVVIIK</sequence>
<dbReference type="Pfam" id="PF11976">
    <property type="entry name" value="Rad60-SLD"/>
    <property type="match status" value="1"/>
</dbReference>
<reference evidence="3 4" key="1">
    <citation type="journal article" date="2007" name="Proc. Natl. Acad. Sci. U.S.A.">
        <title>Independent sorting-out of thousands of duplicated gene pairs in two yeast species descended from a whole-genome duplication.</title>
        <authorList>
            <person name="Scannell D.R."/>
            <person name="Frank A.C."/>
            <person name="Conant G.C."/>
            <person name="Byrne K.P."/>
            <person name="Woolfit M."/>
            <person name="Wolfe K.H."/>
        </authorList>
    </citation>
    <scope>NUCLEOTIDE SEQUENCE [LARGE SCALE GENOMIC DNA]</scope>
    <source>
        <strain evidence="4">ATCC 22028 / DSM 70294 / BCRC 21397 / CBS 2163 / NBRC 10782 / NRRL Y-8283 / UCD 57-17</strain>
    </source>
</reference>
<dbReference type="FunCoup" id="A7TQN0">
    <property type="interactions" value="48"/>
</dbReference>
<dbReference type="HOGENOM" id="CLU_048318_0_0_1"/>
<organism evidence="4">
    <name type="scientific">Vanderwaltozyma polyspora (strain ATCC 22028 / DSM 70294 / BCRC 21397 / CBS 2163 / NBRC 10782 / NRRL Y-8283 / UCD 57-17)</name>
    <name type="common">Kluyveromyces polysporus</name>
    <dbReference type="NCBI Taxonomy" id="436907"/>
    <lineage>
        <taxon>Eukaryota</taxon>
        <taxon>Fungi</taxon>
        <taxon>Dikarya</taxon>
        <taxon>Ascomycota</taxon>
        <taxon>Saccharomycotina</taxon>
        <taxon>Saccharomycetes</taxon>
        <taxon>Saccharomycetales</taxon>
        <taxon>Saccharomycetaceae</taxon>
        <taxon>Vanderwaltozyma</taxon>
    </lineage>
</organism>